<dbReference type="RefSeq" id="WP_265466055.1">
    <property type="nucleotide sequence ID" value="NZ_JAPEQW010000036.1"/>
</dbReference>
<evidence type="ECO:0000313" key="2">
    <source>
        <dbReference type="Proteomes" id="UP001209682"/>
    </source>
</evidence>
<comment type="caution">
    <text evidence="1">The sequence shown here is derived from an EMBL/GenBank/DDBJ whole genome shotgun (WGS) entry which is preliminary data.</text>
</comment>
<evidence type="ECO:0000313" key="1">
    <source>
        <dbReference type="EMBL" id="MCW8040912.1"/>
    </source>
</evidence>
<proteinExistence type="predicted"/>
<name>A0ABT3NMY4_9GAMM</name>
<reference evidence="1 2" key="1">
    <citation type="submission" date="2022-11" db="EMBL/GenBank/DDBJ databases">
        <title>Acinetobacter entericus sp. nov., isolated from the gut of the plastic-eating larvae of the Coleoptera insect Zophobas atratus.</title>
        <authorList>
            <person name="Dong X."/>
            <person name="Yang Y."/>
        </authorList>
    </citation>
    <scope>NUCLEOTIDE SEQUENCE [LARGE SCALE GENOMIC DNA]</scope>
    <source>
        <strain evidence="1 2">BIT-DXN8</strain>
    </source>
</reference>
<protein>
    <submittedName>
        <fullName evidence="1">Uncharacterized protein</fullName>
    </submittedName>
</protein>
<sequence length="205" mass="24124">MPSSQLQEQILIVNALEKFIFDKIRSSPFLSFHKSILMASNEEDLRKAIYTLIDEGYFQELEEDKIKRLCNKPVKAFFPDQDGNDQVAKLDFEYRPKHYHEVLQAIRKFRASLQANALENIQTELKAIRTAYSSHADCMNQKNLPPILRDFLEQGVSNSFKKYNFQRIRKQPFYNFVESYIQNYRGRKFSSLKEVYRGGSTCLNN</sequence>
<dbReference type="EMBL" id="JAPEQW010000036">
    <property type="protein sequence ID" value="MCW8040912.1"/>
    <property type="molecule type" value="Genomic_DNA"/>
</dbReference>
<dbReference type="Proteomes" id="UP001209682">
    <property type="component" value="Unassembled WGS sequence"/>
</dbReference>
<organism evidence="1 2">
    <name type="scientific">Acinetobacter entericus</name>
    <dbReference type="NCBI Taxonomy" id="2989714"/>
    <lineage>
        <taxon>Bacteria</taxon>
        <taxon>Pseudomonadati</taxon>
        <taxon>Pseudomonadota</taxon>
        <taxon>Gammaproteobacteria</taxon>
        <taxon>Moraxellales</taxon>
        <taxon>Moraxellaceae</taxon>
        <taxon>Acinetobacter</taxon>
    </lineage>
</organism>
<keyword evidence="2" id="KW-1185">Reference proteome</keyword>
<accession>A0ABT3NMY4</accession>
<gene>
    <name evidence="1" type="ORF">OKC24_17410</name>
</gene>